<evidence type="ECO:0000313" key="2">
    <source>
        <dbReference type="EMBL" id="MCU6686596.1"/>
    </source>
</evidence>
<keyword evidence="1" id="KW-1133">Transmembrane helix</keyword>
<dbReference type="Proteomes" id="UP001652431">
    <property type="component" value="Unassembled WGS sequence"/>
</dbReference>
<evidence type="ECO:0008006" key="4">
    <source>
        <dbReference type="Google" id="ProtNLM"/>
    </source>
</evidence>
<evidence type="ECO:0000313" key="3">
    <source>
        <dbReference type="Proteomes" id="UP001652431"/>
    </source>
</evidence>
<keyword evidence="1" id="KW-0812">Transmembrane</keyword>
<reference evidence="2 3" key="1">
    <citation type="journal article" date="2021" name="ISME Commun">
        <title>Automated analysis of genomic sequences facilitates high-throughput and comprehensive description of bacteria.</title>
        <authorList>
            <person name="Hitch T.C.A."/>
        </authorList>
    </citation>
    <scope>NUCLEOTIDE SEQUENCE [LARGE SCALE GENOMIC DNA]</scope>
    <source>
        <strain evidence="2 3">Sanger_03</strain>
    </source>
</reference>
<dbReference type="RefSeq" id="WP_158369751.1">
    <property type="nucleotide sequence ID" value="NZ_JAOQJU010000008.1"/>
</dbReference>
<organism evidence="2 3">
    <name type="scientific">Dorea acetigenes</name>
    <dbReference type="NCBI Taxonomy" id="2981787"/>
    <lineage>
        <taxon>Bacteria</taxon>
        <taxon>Bacillati</taxon>
        <taxon>Bacillota</taxon>
        <taxon>Clostridia</taxon>
        <taxon>Lachnospirales</taxon>
        <taxon>Lachnospiraceae</taxon>
        <taxon>Dorea</taxon>
    </lineage>
</organism>
<evidence type="ECO:0000256" key="1">
    <source>
        <dbReference type="SAM" id="Phobius"/>
    </source>
</evidence>
<feature type="transmembrane region" description="Helical" evidence="1">
    <location>
        <begin position="14"/>
        <end position="34"/>
    </location>
</feature>
<dbReference type="EMBL" id="JAOQJU010000008">
    <property type="protein sequence ID" value="MCU6686596.1"/>
    <property type="molecule type" value="Genomic_DNA"/>
</dbReference>
<proteinExistence type="predicted"/>
<name>A0ABT2RMN1_9FIRM</name>
<sequence>MLIAKNDEVKRSRIWRIVMIISSILIVVIAIFFLTRLFTSNPLEGNWVGEDSGLNLKIRSNNSMVVDMSEVLEDSDIELKVKYTIDKDGKTLTISEDPDAIKKAVKDSDGEYTEEMLENALSSVITTFDYSVDHERLTLTEREYGEQMVFIKR</sequence>
<protein>
    <recommendedName>
        <fullName evidence="4">DUF4825 domain-containing protein</fullName>
    </recommendedName>
</protein>
<accession>A0ABT2RMN1</accession>
<comment type="caution">
    <text evidence="2">The sequence shown here is derived from an EMBL/GenBank/DDBJ whole genome shotgun (WGS) entry which is preliminary data.</text>
</comment>
<keyword evidence="1" id="KW-0472">Membrane</keyword>
<keyword evidence="3" id="KW-1185">Reference proteome</keyword>
<gene>
    <name evidence="2" type="ORF">OCV99_08555</name>
</gene>